<protein>
    <recommendedName>
        <fullName evidence="4">Tail assembly chaperone</fullName>
    </recommendedName>
</protein>
<proteinExistence type="predicted"/>
<feature type="compositionally biased region" description="Basic and acidic residues" evidence="1">
    <location>
        <begin position="1"/>
        <end position="12"/>
    </location>
</feature>
<reference evidence="2 3" key="1">
    <citation type="submission" date="2023-10" db="EMBL/GenBank/DDBJ databases">
        <title>Development of a sustainable strategy for remediation of hydrocarbon-contaminated territories based on the waste exchange concept.</title>
        <authorList>
            <person name="Krivoruchko A."/>
        </authorList>
    </citation>
    <scope>NUCLEOTIDE SEQUENCE [LARGE SCALE GENOMIC DNA]</scope>
    <source>
        <strain evidence="2 3">IEGM 1203</strain>
    </source>
</reference>
<keyword evidence="3" id="KW-1185">Reference proteome</keyword>
<feature type="compositionally biased region" description="Acidic residues" evidence="1">
    <location>
        <begin position="46"/>
        <end position="57"/>
    </location>
</feature>
<comment type="caution">
    <text evidence="2">The sequence shown here is derived from an EMBL/GenBank/DDBJ whole genome shotgun (WGS) entry which is preliminary data.</text>
</comment>
<evidence type="ECO:0008006" key="4">
    <source>
        <dbReference type="Google" id="ProtNLM"/>
    </source>
</evidence>
<organism evidence="2 3">
    <name type="scientific">Rhodococcus globerulus</name>
    <dbReference type="NCBI Taxonomy" id="33008"/>
    <lineage>
        <taxon>Bacteria</taxon>
        <taxon>Bacillati</taxon>
        <taxon>Actinomycetota</taxon>
        <taxon>Actinomycetes</taxon>
        <taxon>Mycobacteriales</taxon>
        <taxon>Nocardiaceae</taxon>
        <taxon>Rhodococcus</taxon>
    </lineage>
</organism>
<sequence length="176" mass="19509">MPAHTDFDSFGDHEDETGDADVAVAAAELKLAKARAARDARAAQAEQDDAEYDEPDEIAAAPVRAQRPGLNRAQRRQAERVKKTAPKLEQSTGRENEAVSDTLEFDFNGVTYTAPIAGRTRGLVNAMEQESVRLILLSIIGQEQYENFLETDPYDSEYMELFRAWSRAAGFKNLGN</sequence>
<dbReference type="Proteomes" id="UP001185927">
    <property type="component" value="Unassembled WGS sequence"/>
</dbReference>
<accession>A0ABU4C4B3</accession>
<evidence type="ECO:0000313" key="3">
    <source>
        <dbReference type="Proteomes" id="UP001185927"/>
    </source>
</evidence>
<feature type="region of interest" description="Disordered" evidence="1">
    <location>
        <begin position="35"/>
        <end position="96"/>
    </location>
</feature>
<evidence type="ECO:0000313" key="2">
    <source>
        <dbReference type="EMBL" id="MDV6271106.1"/>
    </source>
</evidence>
<gene>
    <name evidence="2" type="ORF">R3Q16_31245</name>
</gene>
<name>A0ABU4C4B3_RHOGO</name>
<feature type="region of interest" description="Disordered" evidence="1">
    <location>
        <begin position="1"/>
        <end position="21"/>
    </location>
</feature>
<dbReference type="RefSeq" id="WP_317545569.1">
    <property type="nucleotide sequence ID" value="NZ_JAWLKB010000031.1"/>
</dbReference>
<dbReference type="EMBL" id="JAWLKB010000031">
    <property type="protein sequence ID" value="MDV6271106.1"/>
    <property type="molecule type" value="Genomic_DNA"/>
</dbReference>
<evidence type="ECO:0000256" key="1">
    <source>
        <dbReference type="SAM" id="MobiDB-lite"/>
    </source>
</evidence>